<dbReference type="Proteomes" id="UP001642409">
    <property type="component" value="Unassembled WGS sequence"/>
</dbReference>
<dbReference type="InterPro" id="IPR001611">
    <property type="entry name" value="Leu-rich_rpt"/>
</dbReference>
<evidence type="ECO:0000313" key="3">
    <source>
        <dbReference type="Proteomes" id="UP001642409"/>
    </source>
</evidence>
<dbReference type="SUPFAM" id="SSF52058">
    <property type="entry name" value="L domain-like"/>
    <property type="match status" value="1"/>
</dbReference>
<sequence>MNLKNLVELQLIENKIIDVSPLQDFIQLKYLDLSKNPIVHINALRNLTNLNKLTLSQTFVENLTPYQAPRKTEQI</sequence>
<dbReference type="AlphaFoldDB" id="A0AA86NRM3"/>
<protein>
    <submittedName>
        <fullName evidence="1">Leucine-rich repeat domain-containing protein</fullName>
    </submittedName>
    <submittedName>
        <fullName evidence="2">Leucine-rich_repeat domain-containing protein</fullName>
    </submittedName>
</protein>
<dbReference type="Gene3D" id="3.80.10.10">
    <property type="entry name" value="Ribonuclease Inhibitor"/>
    <property type="match status" value="1"/>
</dbReference>
<dbReference type="EMBL" id="CATOUU010000319">
    <property type="protein sequence ID" value="CAI9924653.1"/>
    <property type="molecule type" value="Genomic_DNA"/>
</dbReference>
<dbReference type="InterPro" id="IPR032675">
    <property type="entry name" value="LRR_dom_sf"/>
</dbReference>
<accession>A0AA86NRM3</accession>
<dbReference type="EMBL" id="CAXDID020000800">
    <property type="protein sequence ID" value="CAL6114498.1"/>
    <property type="molecule type" value="Genomic_DNA"/>
</dbReference>
<proteinExistence type="predicted"/>
<keyword evidence="3" id="KW-1185">Reference proteome</keyword>
<organism evidence="1">
    <name type="scientific">Hexamita inflata</name>
    <dbReference type="NCBI Taxonomy" id="28002"/>
    <lineage>
        <taxon>Eukaryota</taxon>
        <taxon>Metamonada</taxon>
        <taxon>Diplomonadida</taxon>
        <taxon>Hexamitidae</taxon>
        <taxon>Hexamitinae</taxon>
        <taxon>Hexamita</taxon>
    </lineage>
</organism>
<name>A0AA86NRM3_9EUKA</name>
<evidence type="ECO:0000313" key="1">
    <source>
        <dbReference type="EMBL" id="CAI9924653.1"/>
    </source>
</evidence>
<evidence type="ECO:0000313" key="2">
    <source>
        <dbReference type="EMBL" id="CAL6114498.1"/>
    </source>
</evidence>
<comment type="caution">
    <text evidence="1">The sequence shown here is derived from an EMBL/GenBank/DDBJ whole genome shotgun (WGS) entry which is preliminary data.</text>
</comment>
<gene>
    <name evidence="1" type="ORF">HINF_LOCUS12298</name>
    <name evidence="2" type="ORF">HINF_LOCUS78002</name>
</gene>
<reference evidence="1" key="1">
    <citation type="submission" date="2023-06" db="EMBL/GenBank/DDBJ databases">
        <authorList>
            <person name="Kurt Z."/>
        </authorList>
    </citation>
    <scope>NUCLEOTIDE SEQUENCE</scope>
</reference>
<reference evidence="2 3" key="2">
    <citation type="submission" date="2024-07" db="EMBL/GenBank/DDBJ databases">
        <authorList>
            <person name="Akdeniz Z."/>
        </authorList>
    </citation>
    <scope>NUCLEOTIDE SEQUENCE [LARGE SCALE GENOMIC DNA]</scope>
</reference>
<dbReference type="PROSITE" id="PS51450">
    <property type="entry name" value="LRR"/>
    <property type="match status" value="1"/>
</dbReference>